<reference evidence="1" key="1">
    <citation type="journal article" date="2021" name="PeerJ">
        <title>Extensive microbial diversity within the chicken gut microbiome revealed by metagenomics and culture.</title>
        <authorList>
            <person name="Gilroy R."/>
            <person name="Ravi A."/>
            <person name="Getino M."/>
            <person name="Pursley I."/>
            <person name="Horton D.L."/>
            <person name="Alikhan N.F."/>
            <person name="Baker D."/>
            <person name="Gharbi K."/>
            <person name="Hall N."/>
            <person name="Watson M."/>
            <person name="Adriaenssens E.M."/>
            <person name="Foster-Nyarko E."/>
            <person name="Jarju S."/>
            <person name="Secka A."/>
            <person name="Antonio M."/>
            <person name="Oren A."/>
            <person name="Chaudhuri R.R."/>
            <person name="La Ragione R."/>
            <person name="Hildebrand F."/>
            <person name="Pallen M.J."/>
        </authorList>
    </citation>
    <scope>NUCLEOTIDE SEQUENCE</scope>
    <source>
        <strain evidence="1">ChiBcec15-1070</strain>
    </source>
</reference>
<gene>
    <name evidence="1" type="ORF">H9888_07330</name>
</gene>
<dbReference type="AlphaFoldDB" id="A0A9D1QFU1"/>
<protein>
    <recommendedName>
        <fullName evidence="3">Lipopolysaccharide-assembly</fullName>
    </recommendedName>
</protein>
<name>A0A9D1QFU1_9BACT</name>
<reference evidence="1" key="2">
    <citation type="submission" date="2021-04" db="EMBL/GenBank/DDBJ databases">
        <authorList>
            <person name="Gilroy R."/>
        </authorList>
    </citation>
    <scope>NUCLEOTIDE SEQUENCE</scope>
    <source>
        <strain evidence="1">ChiBcec15-1070</strain>
    </source>
</reference>
<accession>A0A9D1QFU1</accession>
<evidence type="ECO:0000313" key="1">
    <source>
        <dbReference type="EMBL" id="HIW11291.1"/>
    </source>
</evidence>
<dbReference type="EMBL" id="DXHL01000033">
    <property type="protein sequence ID" value="HIW11291.1"/>
    <property type="molecule type" value="Genomic_DNA"/>
</dbReference>
<sequence>MIKRHSLFLLLGLMLLVTSSCSVKYSFSGASVNYALSKTVSVSYFNNMAAMVAPLLSPTLTDELTSKLASQTRLQVVPEDGDLSFSGEITGYSSDPVAISGDEYAIQNRLTITVKVKFVNKNEPQYSFEKTFSNYGDYNTDILLSQAENTLIPEIVEKLVDDIFNEALSNW</sequence>
<dbReference type="Proteomes" id="UP000823926">
    <property type="component" value="Unassembled WGS sequence"/>
</dbReference>
<dbReference type="GO" id="GO:0043165">
    <property type="term" value="P:Gram-negative-bacterium-type cell outer membrane assembly"/>
    <property type="evidence" value="ECO:0007669"/>
    <property type="project" value="InterPro"/>
</dbReference>
<proteinExistence type="predicted"/>
<evidence type="ECO:0000313" key="2">
    <source>
        <dbReference type="Proteomes" id="UP000823926"/>
    </source>
</evidence>
<dbReference type="Pfam" id="PF04390">
    <property type="entry name" value="LptE"/>
    <property type="match status" value="1"/>
</dbReference>
<comment type="caution">
    <text evidence="1">The sequence shown here is derived from an EMBL/GenBank/DDBJ whole genome shotgun (WGS) entry which is preliminary data.</text>
</comment>
<dbReference type="InterPro" id="IPR007485">
    <property type="entry name" value="LPS_assembly_LptE"/>
</dbReference>
<dbReference type="PROSITE" id="PS51257">
    <property type="entry name" value="PROKAR_LIPOPROTEIN"/>
    <property type="match status" value="1"/>
</dbReference>
<dbReference type="GO" id="GO:0019867">
    <property type="term" value="C:outer membrane"/>
    <property type="evidence" value="ECO:0007669"/>
    <property type="project" value="InterPro"/>
</dbReference>
<evidence type="ECO:0008006" key="3">
    <source>
        <dbReference type="Google" id="ProtNLM"/>
    </source>
</evidence>
<organism evidence="1 2">
    <name type="scientific">Candidatus Rikenella faecigallinarum</name>
    <dbReference type="NCBI Taxonomy" id="2838745"/>
    <lineage>
        <taxon>Bacteria</taxon>
        <taxon>Pseudomonadati</taxon>
        <taxon>Bacteroidota</taxon>
        <taxon>Bacteroidia</taxon>
        <taxon>Bacteroidales</taxon>
        <taxon>Rikenellaceae</taxon>
        <taxon>Rikenella</taxon>
    </lineage>
</organism>